<organism evidence="5 6">
    <name type="scientific">Legionella septentrionalis</name>
    <dbReference type="NCBI Taxonomy" id="2498109"/>
    <lineage>
        <taxon>Bacteria</taxon>
        <taxon>Pseudomonadati</taxon>
        <taxon>Pseudomonadota</taxon>
        <taxon>Gammaproteobacteria</taxon>
        <taxon>Legionellales</taxon>
        <taxon>Legionellaceae</taxon>
        <taxon>Legionella</taxon>
    </lineage>
</organism>
<dbReference type="InterPro" id="IPR050641">
    <property type="entry name" value="RIFMO-like"/>
</dbReference>
<evidence type="ECO:0000313" key="6">
    <source>
        <dbReference type="Proteomes" id="UP000288012"/>
    </source>
</evidence>
<dbReference type="GO" id="GO:0016709">
    <property type="term" value="F:oxidoreductase activity, acting on paired donors, with incorporation or reduction of molecular oxygen, NAD(P)H as one donor, and incorporation of one atom of oxygen"/>
    <property type="evidence" value="ECO:0007669"/>
    <property type="project" value="UniProtKB-ARBA"/>
</dbReference>
<evidence type="ECO:0000256" key="3">
    <source>
        <dbReference type="ARBA" id="ARBA00022827"/>
    </source>
</evidence>
<evidence type="ECO:0000256" key="2">
    <source>
        <dbReference type="ARBA" id="ARBA00022630"/>
    </source>
</evidence>
<dbReference type="SUPFAM" id="SSF51905">
    <property type="entry name" value="FAD/NAD(P)-binding domain"/>
    <property type="match status" value="1"/>
</dbReference>
<evidence type="ECO:0000259" key="4">
    <source>
        <dbReference type="Pfam" id="PF01494"/>
    </source>
</evidence>
<dbReference type="InterPro" id="IPR002938">
    <property type="entry name" value="FAD-bd"/>
</dbReference>
<reference evidence="5 6" key="1">
    <citation type="submission" date="2018-12" db="EMBL/GenBank/DDBJ databases">
        <title>Legionella sp,whole genome shotgun sequence.</title>
        <authorList>
            <person name="Wu H."/>
        </authorList>
    </citation>
    <scope>NUCLEOTIDE SEQUENCE [LARGE SCALE GENOMIC DNA]</scope>
    <source>
        <strain evidence="6">km714</strain>
    </source>
</reference>
<dbReference type="PANTHER" id="PTHR43004:SF19">
    <property type="entry name" value="BINDING MONOOXYGENASE, PUTATIVE (JCVI)-RELATED"/>
    <property type="match status" value="1"/>
</dbReference>
<dbReference type="AlphaFoldDB" id="A0A3S0V6J6"/>
<dbReference type="Gene3D" id="3.50.50.60">
    <property type="entry name" value="FAD/NAD(P)-binding domain"/>
    <property type="match status" value="1"/>
</dbReference>
<dbReference type="PANTHER" id="PTHR43004">
    <property type="entry name" value="TRK SYSTEM POTASSIUM UPTAKE PROTEIN"/>
    <property type="match status" value="1"/>
</dbReference>
<gene>
    <name evidence="5" type="ORF">EKM59_01075</name>
</gene>
<dbReference type="RefSeq" id="WP_126953183.1">
    <property type="nucleotide sequence ID" value="NZ_RZGR01000002.1"/>
</dbReference>
<protein>
    <submittedName>
        <fullName evidence="5">FAD-binding protein</fullName>
    </submittedName>
</protein>
<dbReference type="GO" id="GO:0071949">
    <property type="term" value="F:FAD binding"/>
    <property type="evidence" value="ECO:0007669"/>
    <property type="project" value="InterPro"/>
</dbReference>
<name>A0A3S0V6J6_9GAMM</name>
<evidence type="ECO:0000313" key="5">
    <source>
        <dbReference type="EMBL" id="RUQ91099.1"/>
    </source>
</evidence>
<comment type="caution">
    <text evidence="5">The sequence shown here is derived from an EMBL/GenBank/DDBJ whole genome shotgun (WGS) entry which is preliminary data.</text>
</comment>
<dbReference type="PRINTS" id="PR00420">
    <property type="entry name" value="RNGMNOXGNASE"/>
</dbReference>
<feature type="domain" description="FAD-binding" evidence="4">
    <location>
        <begin position="5"/>
        <end position="339"/>
    </location>
</feature>
<keyword evidence="6" id="KW-1185">Reference proteome</keyword>
<comment type="cofactor">
    <cofactor evidence="1">
        <name>FAD</name>
        <dbReference type="ChEBI" id="CHEBI:57692"/>
    </cofactor>
</comment>
<dbReference type="Proteomes" id="UP000288012">
    <property type="component" value="Unassembled WGS sequence"/>
</dbReference>
<dbReference type="OrthoDB" id="8672648at2"/>
<accession>A0A3S0V6J6</accession>
<evidence type="ECO:0000256" key="1">
    <source>
        <dbReference type="ARBA" id="ARBA00001974"/>
    </source>
</evidence>
<dbReference type="InterPro" id="IPR036188">
    <property type="entry name" value="FAD/NAD-bd_sf"/>
</dbReference>
<proteinExistence type="predicted"/>
<dbReference type="Pfam" id="PF01494">
    <property type="entry name" value="FAD_binding_3"/>
    <property type="match status" value="1"/>
</dbReference>
<sequence>MSESCDVLVVGAGPVGLFCAHELIRNGLSCRIIDKKLTLSERSKALGIHIRTLDIFADCGVIGDILGAGHKVQRVIFKSQGKELGETSFADLDANYPYLIDLPQSKTERILHDHLLHKGTSVEWQTELLDIKQLDNKVRAILKKSDHTIENLECCWIIACDGAHSTTRKLMGVPFLGSAYKQNWWLADVQIDWALREDYMLVYVSEHGPLACFPMGDKRYRIVATAPKYNYSEPNLDDITAMFTQRCSDPARLSHPVWINKFLIHHRQIKNYRAERIFFAGDAAHVHSPIGGQGLNTGIQDIYNLIWKLALVQKGHAREALLESYHLERFPVGKDVLKETHLMTKMILLENTVAIKLRNTMASWLLSLEFVKNKLARQLAELEISYKKSPIVKALGKRKKYFKAGAISANYHFYAKERAKTHALYEILQGTMHHLFLFSGMGYVDIGLLAEVANTVKEQYPQIIVPHLVLGEKQPEPSCCAYIWRDEQSINQFITEPTAVLFRPDKYIALTQTPIDLEALLHYLSKWFVAATNK</sequence>
<keyword evidence="3" id="KW-0274">FAD</keyword>
<dbReference type="Gene3D" id="3.30.70.2450">
    <property type="match status" value="1"/>
</dbReference>
<dbReference type="EMBL" id="RZGR01000002">
    <property type="protein sequence ID" value="RUQ91099.1"/>
    <property type="molecule type" value="Genomic_DNA"/>
</dbReference>
<keyword evidence="2" id="KW-0285">Flavoprotein</keyword>